<dbReference type="PANTHER" id="PTHR42899:SF1">
    <property type="entry name" value="SPERMATOGENESIS-ASSOCIATED PROTEIN 20"/>
    <property type="match status" value="1"/>
</dbReference>
<dbReference type="InterPro" id="IPR024705">
    <property type="entry name" value="Ssp411"/>
</dbReference>
<dbReference type="Gene3D" id="3.40.30.10">
    <property type="entry name" value="Glutaredoxin"/>
    <property type="match status" value="1"/>
</dbReference>
<dbReference type="CDD" id="cd02955">
    <property type="entry name" value="SSP411"/>
    <property type="match status" value="1"/>
</dbReference>
<dbReference type="PANTHER" id="PTHR42899">
    <property type="entry name" value="SPERMATOGENESIS-ASSOCIATED PROTEIN 20"/>
    <property type="match status" value="1"/>
</dbReference>
<dbReference type="RefSeq" id="WP_108962263.1">
    <property type="nucleotide sequence ID" value="NZ_QEFB01000001.1"/>
</dbReference>
<dbReference type="AlphaFoldDB" id="A0A2U1TI73"/>
<dbReference type="SUPFAM" id="SSF52833">
    <property type="entry name" value="Thioredoxin-like"/>
    <property type="match status" value="1"/>
</dbReference>
<dbReference type="PIRSF" id="PIRSF006402">
    <property type="entry name" value="UCP006402_thioredoxin"/>
    <property type="match status" value="1"/>
</dbReference>
<reference evidence="3" key="1">
    <citation type="submission" date="2018-04" db="EMBL/GenBank/DDBJ databases">
        <authorList>
            <person name="Liu S."/>
            <person name="Wang Z."/>
            <person name="Li J."/>
        </authorList>
    </citation>
    <scope>NUCLEOTIDE SEQUENCE [LARGE SCALE GENOMIC DNA]</scope>
    <source>
        <strain evidence="3">622</strain>
    </source>
</reference>
<protein>
    <submittedName>
        <fullName evidence="2">Thioredoxin domain-containing protein</fullName>
    </submittedName>
</protein>
<organism evidence="2 3">
    <name type="scientific">Mycetocola zhujimingii</name>
    <dbReference type="NCBI Taxonomy" id="2079792"/>
    <lineage>
        <taxon>Bacteria</taxon>
        <taxon>Bacillati</taxon>
        <taxon>Actinomycetota</taxon>
        <taxon>Actinomycetes</taxon>
        <taxon>Micrococcales</taxon>
        <taxon>Microbacteriaceae</taxon>
        <taxon>Mycetocola</taxon>
    </lineage>
</organism>
<dbReference type="SUPFAM" id="SSF48208">
    <property type="entry name" value="Six-hairpin glycosidases"/>
    <property type="match status" value="1"/>
</dbReference>
<comment type="caution">
    <text evidence="2">The sequence shown here is derived from an EMBL/GenBank/DDBJ whole genome shotgun (WGS) entry which is preliminary data.</text>
</comment>
<proteinExistence type="predicted"/>
<dbReference type="Pfam" id="PF03190">
    <property type="entry name" value="Thioredox_DsbH"/>
    <property type="match status" value="1"/>
</dbReference>
<dbReference type="InterPro" id="IPR036249">
    <property type="entry name" value="Thioredoxin-like_sf"/>
</dbReference>
<name>A0A2U1TI73_9MICO</name>
<sequence>MVNRLASAMSPYLRSHRDNPVDWREWGQDAFDEAAARDVPVFISIGYATCHWCHVMARESFSDRAIAEYLNEHMVSIKVDREEHPAVDASYLAQASAFTSQLGWPLSVFATPDGAAFFAGTYFPPVPISGHPSFLQVLHAVTDAWTNRREAVTANSTALAAAIAATAVQDPAAGLPDTERIDAAVSTLEAHEDREYGGFGGAPKFPVAPVLRFLLSRPSGIPLATRTLQALVTSPLRDAVDGGYFRYATKRDWSEPHYERMLYDNALLLDAYSRAYSQDTSRTWARTAAEGIAQFLLGTLQLPTGGFASGQDSESMIDGERSEGGYYLRDADNRAGLTPPALDEKVLTGWNGLAIEALTRASVVFDRADFLESARWAADYLLENHRNADDTLVRASVAERRSTARATLEDYGMLAGALLELSLATGELPYAQAARSLIDQTLAAGTPDLVFGEPGGGDPVLAAKGIALAGDPSEGAYPSGISATATAAWKLYLVTADRRYADAAQSAMAPLGDVAVANPISFGASLELMAAMAVGPKQLVVVSPDGDDEPLPEVVRHDSADVVGVVTEQQARELAAAGFELFEARLPVNGRRVAYACEAFACRMPTPV</sequence>
<dbReference type="GO" id="GO:0005975">
    <property type="term" value="P:carbohydrate metabolic process"/>
    <property type="evidence" value="ECO:0007669"/>
    <property type="project" value="InterPro"/>
</dbReference>
<feature type="domain" description="Spermatogenesis-associated protein 20-like TRX" evidence="1">
    <location>
        <begin position="3"/>
        <end position="163"/>
    </location>
</feature>
<evidence type="ECO:0000259" key="1">
    <source>
        <dbReference type="Pfam" id="PF03190"/>
    </source>
</evidence>
<evidence type="ECO:0000313" key="3">
    <source>
        <dbReference type="Proteomes" id="UP000244962"/>
    </source>
</evidence>
<dbReference type="EMBL" id="QEFB01000001">
    <property type="protein sequence ID" value="PWC08556.1"/>
    <property type="molecule type" value="Genomic_DNA"/>
</dbReference>
<keyword evidence="3" id="KW-1185">Reference proteome</keyword>
<gene>
    <name evidence="2" type="ORF">DF223_04340</name>
</gene>
<dbReference type="InterPro" id="IPR004879">
    <property type="entry name" value="Ssp411-like_TRX"/>
</dbReference>
<dbReference type="Proteomes" id="UP000244962">
    <property type="component" value="Unassembled WGS sequence"/>
</dbReference>
<dbReference type="InterPro" id="IPR008928">
    <property type="entry name" value="6-hairpin_glycosidase_sf"/>
</dbReference>
<evidence type="ECO:0000313" key="2">
    <source>
        <dbReference type="EMBL" id="PWC08556.1"/>
    </source>
</evidence>
<accession>A0A2U1TI73</accession>